<keyword evidence="6" id="KW-1185">Reference proteome</keyword>
<dbReference type="EMBL" id="JANBOH010000269">
    <property type="protein sequence ID" value="KAJ1643315.1"/>
    <property type="molecule type" value="Genomic_DNA"/>
</dbReference>
<reference evidence="5" key="1">
    <citation type="submission" date="2022-07" db="EMBL/GenBank/DDBJ databases">
        <title>Phylogenomic reconstructions and comparative analyses of Kickxellomycotina fungi.</title>
        <authorList>
            <person name="Reynolds N.K."/>
            <person name="Stajich J.E."/>
            <person name="Barry K."/>
            <person name="Grigoriev I.V."/>
            <person name="Crous P."/>
            <person name="Smith M.E."/>
        </authorList>
    </citation>
    <scope>NUCLEOTIDE SEQUENCE</scope>
    <source>
        <strain evidence="5">NBRC 105413</strain>
    </source>
</reference>
<dbReference type="PANTHER" id="PTHR13475">
    <property type="entry name" value="NEUGRIN"/>
    <property type="match status" value="1"/>
</dbReference>
<evidence type="ECO:0000313" key="6">
    <source>
        <dbReference type="Proteomes" id="UP001145021"/>
    </source>
</evidence>
<organism evidence="5 6">
    <name type="scientific">Coemansia asiatica</name>
    <dbReference type="NCBI Taxonomy" id="1052880"/>
    <lineage>
        <taxon>Eukaryota</taxon>
        <taxon>Fungi</taxon>
        <taxon>Fungi incertae sedis</taxon>
        <taxon>Zoopagomycota</taxon>
        <taxon>Kickxellomycotina</taxon>
        <taxon>Kickxellomycetes</taxon>
        <taxon>Kickxellales</taxon>
        <taxon>Kickxellaceae</taxon>
        <taxon>Coemansia</taxon>
    </lineage>
</organism>
<evidence type="ECO:0000256" key="1">
    <source>
        <dbReference type="ARBA" id="ARBA00003548"/>
    </source>
</evidence>
<feature type="compositionally biased region" description="Basic and acidic residues" evidence="4">
    <location>
        <begin position="100"/>
        <end position="110"/>
    </location>
</feature>
<feature type="region of interest" description="Disordered" evidence="4">
    <location>
        <begin position="63"/>
        <end position="117"/>
    </location>
</feature>
<dbReference type="Proteomes" id="UP001145021">
    <property type="component" value="Unassembled WGS sequence"/>
</dbReference>
<protein>
    <recommendedName>
        <fullName evidence="3">Required for respiratory growth protein 9, mitochondrial</fullName>
    </recommendedName>
</protein>
<accession>A0A9W8CHG1</accession>
<evidence type="ECO:0000256" key="3">
    <source>
        <dbReference type="ARBA" id="ARBA00013566"/>
    </source>
</evidence>
<evidence type="ECO:0000313" key="5">
    <source>
        <dbReference type="EMBL" id="KAJ1643315.1"/>
    </source>
</evidence>
<evidence type="ECO:0000256" key="2">
    <source>
        <dbReference type="ARBA" id="ARBA00010895"/>
    </source>
</evidence>
<dbReference type="PANTHER" id="PTHR13475:SF3">
    <property type="entry name" value="NEUGRIN"/>
    <property type="match status" value="1"/>
</dbReference>
<sequence length="256" mass="29440">MIVKAILLHSFKAAYQQQYRFLSSTIAIATSSSASKTILHRLSADQPKNESWLEQKLNSERLAKSAENEALSSSNKSSKSIKSRRPRSSPGFVKINGSENDSRDRKRSVDQEGAATTLTEKALESKIKWQESNSVKKKMQDRLKDDSLEGWKRRKIELKLKLGNEAWSPEKKIAVSSMEKIRLLNAEFPDVWTLKRLSEEFKVSQESIRRIIKSKYRPSADKIEKREQKRKARIHSYKLEERAESTEEAKSNEAKV</sequence>
<comment type="caution">
    <text evidence="5">The sequence shown here is derived from an EMBL/GenBank/DDBJ whole genome shotgun (WGS) entry which is preliminary data.</text>
</comment>
<dbReference type="InterPro" id="IPR010487">
    <property type="entry name" value="NGRN/Rrg9"/>
</dbReference>
<feature type="region of interest" description="Disordered" evidence="4">
    <location>
        <begin position="219"/>
        <end position="256"/>
    </location>
</feature>
<name>A0A9W8CHG1_9FUNG</name>
<comment type="function">
    <text evidence="1">Required for respiratory activity and maintenance and expression of the mitochondrial genome.</text>
</comment>
<feature type="compositionally biased region" description="Basic and acidic residues" evidence="4">
    <location>
        <begin position="237"/>
        <end position="256"/>
    </location>
</feature>
<dbReference type="Pfam" id="PF06413">
    <property type="entry name" value="Neugrin"/>
    <property type="match status" value="1"/>
</dbReference>
<proteinExistence type="inferred from homology"/>
<comment type="similarity">
    <text evidence="2">Belongs to the RRG9 family.</text>
</comment>
<evidence type="ECO:0000256" key="4">
    <source>
        <dbReference type="SAM" id="MobiDB-lite"/>
    </source>
</evidence>
<feature type="compositionally biased region" description="Low complexity" evidence="4">
    <location>
        <begin position="68"/>
        <end position="78"/>
    </location>
</feature>
<dbReference type="AlphaFoldDB" id="A0A9W8CHG1"/>
<gene>
    <name evidence="5" type="primary">RRG9</name>
    <name evidence="5" type="ORF">LPJ64_004903</name>
</gene>
<dbReference type="GO" id="GO:0005634">
    <property type="term" value="C:nucleus"/>
    <property type="evidence" value="ECO:0007669"/>
    <property type="project" value="TreeGrafter"/>
</dbReference>